<sequence length="102" mass="11396">MFFVRTIIAAFWWWCVGDRPCLPRVIVCACVGVPSARHHQDIRTPKEKTQIVKNCFPAVEAVRQAGRLASASSTLYFTVVVCQCVFETHTPICATSSCRLAH</sequence>
<keyword evidence="1" id="KW-0732">Signal</keyword>
<dbReference type="EMBL" id="GGFL01008680">
    <property type="protein sequence ID" value="MBW72858.1"/>
    <property type="molecule type" value="Transcribed_RNA"/>
</dbReference>
<reference evidence="2" key="1">
    <citation type="submission" date="2018-01" db="EMBL/GenBank/DDBJ databases">
        <title>An insight into the sialome of Amazonian anophelines.</title>
        <authorList>
            <person name="Ribeiro J.M."/>
            <person name="Scarpassa V."/>
            <person name="Calvo E."/>
        </authorList>
    </citation>
    <scope>NUCLEOTIDE SEQUENCE</scope>
</reference>
<accession>A0A2M4D708</accession>
<evidence type="ECO:0000313" key="2">
    <source>
        <dbReference type="EMBL" id="MBW72858.1"/>
    </source>
</evidence>
<proteinExistence type="predicted"/>
<name>A0A2M4D708_ANODA</name>
<dbReference type="AlphaFoldDB" id="A0A2M4D708"/>
<feature type="chain" id="PRO_5014921611" evidence="1">
    <location>
        <begin position="18"/>
        <end position="102"/>
    </location>
</feature>
<feature type="signal peptide" evidence="1">
    <location>
        <begin position="1"/>
        <end position="17"/>
    </location>
</feature>
<organism evidence="2">
    <name type="scientific">Anopheles darlingi</name>
    <name type="common">Mosquito</name>
    <dbReference type="NCBI Taxonomy" id="43151"/>
    <lineage>
        <taxon>Eukaryota</taxon>
        <taxon>Metazoa</taxon>
        <taxon>Ecdysozoa</taxon>
        <taxon>Arthropoda</taxon>
        <taxon>Hexapoda</taxon>
        <taxon>Insecta</taxon>
        <taxon>Pterygota</taxon>
        <taxon>Neoptera</taxon>
        <taxon>Endopterygota</taxon>
        <taxon>Diptera</taxon>
        <taxon>Nematocera</taxon>
        <taxon>Culicoidea</taxon>
        <taxon>Culicidae</taxon>
        <taxon>Anophelinae</taxon>
        <taxon>Anopheles</taxon>
    </lineage>
</organism>
<evidence type="ECO:0000256" key="1">
    <source>
        <dbReference type="SAM" id="SignalP"/>
    </source>
</evidence>
<protein>
    <submittedName>
        <fullName evidence="2">Putative secreted protein</fullName>
    </submittedName>
</protein>